<dbReference type="PANTHER" id="PTHR14942">
    <property type="entry name" value="U11/U12 SMALL NUCLEAR RIBONUCLEOPROTEIN 25 KDA PROTEIN"/>
    <property type="match status" value="1"/>
</dbReference>
<dbReference type="Gene3D" id="3.10.20.90">
    <property type="entry name" value="Phosphatidylinositol 3-kinase Catalytic Subunit, Chain A, domain 1"/>
    <property type="match status" value="1"/>
</dbReference>
<dbReference type="GO" id="GO:0000398">
    <property type="term" value="P:mRNA splicing, via spliceosome"/>
    <property type="evidence" value="ECO:0007669"/>
    <property type="project" value="InterPro"/>
</dbReference>
<dbReference type="CDD" id="cd17058">
    <property type="entry name" value="Ubl_SNRNP25"/>
    <property type="match status" value="1"/>
</dbReference>
<dbReference type="GO" id="GO:0005681">
    <property type="term" value="C:spliceosomal complex"/>
    <property type="evidence" value="ECO:0007669"/>
    <property type="project" value="TreeGrafter"/>
</dbReference>
<organism evidence="2 3">
    <name type="scientific">Parasitella parasitica</name>
    <dbReference type="NCBI Taxonomy" id="35722"/>
    <lineage>
        <taxon>Eukaryota</taxon>
        <taxon>Fungi</taxon>
        <taxon>Fungi incertae sedis</taxon>
        <taxon>Mucoromycota</taxon>
        <taxon>Mucoromycotina</taxon>
        <taxon>Mucoromycetes</taxon>
        <taxon>Mucorales</taxon>
        <taxon>Mucorineae</taxon>
        <taxon>Mucoraceae</taxon>
        <taxon>Parasitella</taxon>
    </lineage>
</organism>
<dbReference type="PANTHER" id="PTHR14942:SF0">
    <property type="entry name" value="U11_U12 SMALL NUCLEAR RIBONUCLEOPROTEIN 25 KDA PROTEIN"/>
    <property type="match status" value="1"/>
</dbReference>
<gene>
    <name evidence="2" type="primary">PARPA_10712.1 scaffold 41683</name>
</gene>
<name>A0A0B7ND70_9FUNG</name>
<protein>
    <recommendedName>
        <fullName evidence="1">SNRNP25 ubiquitin-like domain-containing protein</fullName>
    </recommendedName>
</protein>
<dbReference type="InterPro" id="IPR040610">
    <property type="entry name" value="SNRNP25_ubiquitin"/>
</dbReference>
<sequence>MANSSLPTRSDNDKITINELEHSISSILDQDEVLADIPAHATTEELEALLAIEKGTAYNITVERSPLAPIDIIVRQSSTVKDIKRLIKLHVNRQTISKNVSWNYIWRSHCLEFQHIKLLNDDAVVSQLGIKQNSVLKFARSTHEKGQHRKARRHRP</sequence>
<evidence type="ECO:0000259" key="1">
    <source>
        <dbReference type="Pfam" id="PF18036"/>
    </source>
</evidence>
<dbReference type="STRING" id="35722.A0A0B7ND70"/>
<dbReference type="AlphaFoldDB" id="A0A0B7ND70"/>
<dbReference type="OrthoDB" id="72819at2759"/>
<dbReference type="InterPro" id="IPR039690">
    <property type="entry name" value="SNRNP25"/>
</dbReference>
<evidence type="ECO:0000313" key="2">
    <source>
        <dbReference type="EMBL" id="CEP16446.1"/>
    </source>
</evidence>
<keyword evidence="3" id="KW-1185">Reference proteome</keyword>
<dbReference type="EMBL" id="LN733168">
    <property type="protein sequence ID" value="CEP16446.1"/>
    <property type="molecule type" value="Genomic_DNA"/>
</dbReference>
<dbReference type="SUPFAM" id="SSF54236">
    <property type="entry name" value="Ubiquitin-like"/>
    <property type="match status" value="1"/>
</dbReference>
<dbReference type="Pfam" id="PF18036">
    <property type="entry name" value="Ubiquitin_4"/>
    <property type="match status" value="1"/>
</dbReference>
<reference evidence="2 3" key="1">
    <citation type="submission" date="2014-09" db="EMBL/GenBank/DDBJ databases">
        <authorList>
            <person name="Ellenberger Sabrina"/>
        </authorList>
    </citation>
    <scope>NUCLEOTIDE SEQUENCE [LARGE SCALE GENOMIC DNA]</scope>
    <source>
        <strain evidence="2 3">CBS 412.66</strain>
    </source>
</reference>
<evidence type="ECO:0000313" key="3">
    <source>
        <dbReference type="Proteomes" id="UP000054107"/>
    </source>
</evidence>
<dbReference type="InterPro" id="IPR029071">
    <property type="entry name" value="Ubiquitin-like_domsf"/>
</dbReference>
<feature type="domain" description="SNRNP25 ubiquitin-like" evidence="1">
    <location>
        <begin position="59"/>
        <end position="140"/>
    </location>
</feature>
<dbReference type="Proteomes" id="UP000054107">
    <property type="component" value="Unassembled WGS sequence"/>
</dbReference>
<accession>A0A0B7ND70</accession>
<proteinExistence type="predicted"/>